<comment type="caution">
    <text evidence="2">The sequence shown here is derived from an EMBL/GenBank/DDBJ whole genome shotgun (WGS) entry which is preliminary data.</text>
</comment>
<dbReference type="Proteomes" id="UP000467700">
    <property type="component" value="Unassembled WGS sequence"/>
</dbReference>
<gene>
    <name evidence="2" type="ORF">AAE3_LOCUS12036</name>
</gene>
<keyword evidence="3" id="KW-1185">Reference proteome</keyword>
<dbReference type="InterPro" id="IPR001810">
    <property type="entry name" value="F-box_dom"/>
</dbReference>
<evidence type="ECO:0000313" key="2">
    <source>
        <dbReference type="EMBL" id="CAA7269812.1"/>
    </source>
</evidence>
<dbReference type="EMBL" id="CACVBS010000080">
    <property type="protein sequence ID" value="CAA7269812.1"/>
    <property type="molecule type" value="Genomic_DNA"/>
</dbReference>
<dbReference type="Gene3D" id="1.20.1280.50">
    <property type="match status" value="1"/>
</dbReference>
<sequence length="465" mass="53841">MAMYTTQEELEALVNDYRRDLERKELLRRQSLTGRPSLIHQLPPEVLLEVFSILLDNDSRNMVFPSHVCRLWRSLITESSWLWTSITLSDYNEDGETVPSYLNTIIQRAKTRRLSLRINSNELLKAVLKVAGKAEWCSISYISDEIEDFIPFFDGSFNVAHVRRLSLSSSRRGTGIFELDLLGGVVDMHPFKQLKSLTLDFPQEVRTNIFLVPWHQLTDLAITAYMDSLHGLSVLRHCINLKNCQLCLDTSEDIERIYHDRVEQDQIRLPSLEQLQLTAIEVPSLVPWKLQCPTLHKAIFNYDDNDCDNASSKLFSFIRSCGTTLRKLYLPGLVTDIFDEIQGDLQALEELTISGPFGLSESLEHSVEEKSYILGIEAFFQSLIDCPKDLPQLKVLRLLDQRIEEKVAMESHVVRFLDFRLSYEDQVSSLQKVVVRLNWKSRQQRNERRGKCRKWAEQGIQVDFE</sequence>
<accession>A0A8S0X7L3</accession>
<dbReference type="SUPFAM" id="SSF52047">
    <property type="entry name" value="RNI-like"/>
    <property type="match status" value="1"/>
</dbReference>
<organism evidence="2 3">
    <name type="scientific">Cyclocybe aegerita</name>
    <name type="common">Black poplar mushroom</name>
    <name type="synonym">Agrocybe aegerita</name>
    <dbReference type="NCBI Taxonomy" id="1973307"/>
    <lineage>
        <taxon>Eukaryota</taxon>
        <taxon>Fungi</taxon>
        <taxon>Dikarya</taxon>
        <taxon>Basidiomycota</taxon>
        <taxon>Agaricomycotina</taxon>
        <taxon>Agaricomycetes</taxon>
        <taxon>Agaricomycetidae</taxon>
        <taxon>Agaricales</taxon>
        <taxon>Agaricineae</taxon>
        <taxon>Bolbitiaceae</taxon>
        <taxon>Cyclocybe</taxon>
    </lineage>
</organism>
<feature type="domain" description="F-box" evidence="1">
    <location>
        <begin position="36"/>
        <end position="86"/>
    </location>
</feature>
<dbReference type="InterPro" id="IPR036047">
    <property type="entry name" value="F-box-like_dom_sf"/>
</dbReference>
<name>A0A8S0X7L3_CYCAE</name>
<dbReference type="OrthoDB" id="2878664at2759"/>
<dbReference type="SUPFAM" id="SSF81383">
    <property type="entry name" value="F-box domain"/>
    <property type="match status" value="1"/>
</dbReference>
<dbReference type="AlphaFoldDB" id="A0A8S0X7L3"/>
<evidence type="ECO:0000313" key="3">
    <source>
        <dbReference type="Proteomes" id="UP000467700"/>
    </source>
</evidence>
<dbReference type="PROSITE" id="PS50181">
    <property type="entry name" value="FBOX"/>
    <property type="match status" value="1"/>
</dbReference>
<evidence type="ECO:0000259" key="1">
    <source>
        <dbReference type="PROSITE" id="PS50181"/>
    </source>
</evidence>
<proteinExistence type="predicted"/>
<reference evidence="2 3" key="1">
    <citation type="submission" date="2020-01" db="EMBL/GenBank/DDBJ databases">
        <authorList>
            <person name="Gupta K D."/>
        </authorList>
    </citation>
    <scope>NUCLEOTIDE SEQUENCE [LARGE SCALE GENOMIC DNA]</scope>
</reference>
<protein>
    <recommendedName>
        <fullName evidence="1">F-box domain-containing protein</fullName>
    </recommendedName>
</protein>
<dbReference type="Pfam" id="PF12937">
    <property type="entry name" value="F-box-like"/>
    <property type="match status" value="1"/>
</dbReference>